<keyword evidence="2" id="KW-1185">Reference proteome</keyword>
<proteinExistence type="predicted"/>
<organism evidence="1 2">
    <name type="scientific">Brevundimonas vitisensis</name>
    <dbReference type="NCBI Taxonomy" id="2800818"/>
    <lineage>
        <taxon>Bacteria</taxon>
        <taxon>Pseudomonadati</taxon>
        <taxon>Pseudomonadota</taxon>
        <taxon>Alphaproteobacteria</taxon>
        <taxon>Caulobacterales</taxon>
        <taxon>Caulobacteraceae</taxon>
        <taxon>Brevundimonas</taxon>
    </lineage>
</organism>
<dbReference type="EMBL" id="CP067977">
    <property type="protein sequence ID" value="QQQ18785.1"/>
    <property type="molecule type" value="Genomic_DNA"/>
</dbReference>
<evidence type="ECO:0000313" key="2">
    <source>
        <dbReference type="Proteomes" id="UP000595448"/>
    </source>
</evidence>
<evidence type="ECO:0000313" key="1">
    <source>
        <dbReference type="EMBL" id="QQQ18785.1"/>
    </source>
</evidence>
<evidence type="ECO:0008006" key="3">
    <source>
        <dbReference type="Google" id="ProtNLM"/>
    </source>
</evidence>
<gene>
    <name evidence="1" type="ORF">JIP62_01135</name>
</gene>
<name>A0ABX7BMJ7_9CAUL</name>
<reference evidence="1 2" key="1">
    <citation type="submission" date="2021-01" db="EMBL/GenBank/DDBJ databases">
        <title>Brevundimonas vitis sp. nov., an bacterium isolated from grape (Vitis vinifera).</title>
        <authorList>
            <person name="Jiang L."/>
            <person name="Lee J."/>
        </authorList>
    </citation>
    <scope>NUCLEOTIDE SEQUENCE [LARGE SCALE GENOMIC DNA]</scope>
    <source>
        <strain evidence="1 2">GRTSA-9</strain>
    </source>
</reference>
<dbReference type="RefSeq" id="WP_201103139.1">
    <property type="nucleotide sequence ID" value="NZ_CP067977.1"/>
</dbReference>
<dbReference type="Proteomes" id="UP000595448">
    <property type="component" value="Chromosome"/>
</dbReference>
<protein>
    <recommendedName>
        <fullName evidence="3">C-type lysozyme inhibitor domain-containing protein</fullName>
    </recommendedName>
</protein>
<accession>A0ABX7BMJ7</accession>
<sequence length="110" mass="12271">MIAIMLAAVLGAPMEASPVFLDCDVDWTPPYTMRVSLSLRPGFLNAITTSDLGRSSSTAVTMDAHGWHWEDYRHGAYGMNHINRTTLAYTMERDGRRVTGQCRRVEEPAP</sequence>